<comment type="caution">
    <text evidence="1">The sequence shown here is derived from an EMBL/GenBank/DDBJ whole genome shotgun (WGS) entry which is preliminary data.</text>
</comment>
<dbReference type="EMBL" id="DWXE01000022">
    <property type="protein sequence ID" value="HJB91098.1"/>
    <property type="molecule type" value="Genomic_DNA"/>
</dbReference>
<sequence>MVICYRKKMIRIAQIWFEETGAGGGEKADIAFCHGIREPQKGPFRLVQTFHSRFSDLTLPEETLFLQISKTGRNEVRRSEKDGTQREFFDSRALTERPDVLEGLAEMYRRMYASKGREASLNAEQMRAYAGTGALYCSRVRKDGEDLVYHSYLADRTCARLLHSVSDFRESGDVAVISRANRGLHWEDMKRFAGMGLSVYDWGGISDPEHPNGIDQFKIKFGGEPVTYYNVIEGRTLLGKLAVLALKIKGF</sequence>
<dbReference type="AlphaFoldDB" id="A0A9D2MRZ4"/>
<dbReference type="PANTHER" id="PTHR36174">
    <property type="entry name" value="LIPID II:GLYCINE GLYCYLTRANSFERASE"/>
    <property type="match status" value="1"/>
</dbReference>
<organism evidence="1 2">
    <name type="scientific">Candidatus Eisenbergiella merdigallinarum</name>
    <dbReference type="NCBI Taxonomy" id="2838552"/>
    <lineage>
        <taxon>Bacteria</taxon>
        <taxon>Bacillati</taxon>
        <taxon>Bacillota</taxon>
        <taxon>Clostridia</taxon>
        <taxon>Lachnospirales</taxon>
        <taxon>Lachnospiraceae</taxon>
        <taxon>Eisenbergiella</taxon>
    </lineage>
</organism>
<dbReference type="Proteomes" id="UP000886883">
    <property type="component" value="Unassembled WGS sequence"/>
</dbReference>
<gene>
    <name evidence="1" type="ORF">H9763_06470</name>
</gene>
<evidence type="ECO:0000313" key="2">
    <source>
        <dbReference type="Proteomes" id="UP000886883"/>
    </source>
</evidence>
<reference evidence="1" key="1">
    <citation type="journal article" date="2021" name="PeerJ">
        <title>Extensive microbial diversity within the chicken gut microbiome revealed by metagenomics and culture.</title>
        <authorList>
            <person name="Gilroy R."/>
            <person name="Ravi A."/>
            <person name="Getino M."/>
            <person name="Pursley I."/>
            <person name="Horton D.L."/>
            <person name="Alikhan N.F."/>
            <person name="Baker D."/>
            <person name="Gharbi K."/>
            <person name="Hall N."/>
            <person name="Watson M."/>
            <person name="Adriaenssens E.M."/>
            <person name="Foster-Nyarko E."/>
            <person name="Jarju S."/>
            <person name="Secka A."/>
            <person name="Antonio M."/>
            <person name="Oren A."/>
            <person name="Chaudhuri R.R."/>
            <person name="La Ragione R."/>
            <person name="Hildebrand F."/>
            <person name="Pallen M.J."/>
        </authorList>
    </citation>
    <scope>NUCLEOTIDE SEQUENCE</scope>
    <source>
        <strain evidence="1">USAMLcec3-2134</strain>
    </source>
</reference>
<name>A0A9D2MRZ4_9FIRM</name>
<dbReference type="SUPFAM" id="SSF55729">
    <property type="entry name" value="Acyl-CoA N-acyltransferases (Nat)"/>
    <property type="match status" value="1"/>
</dbReference>
<dbReference type="PANTHER" id="PTHR36174:SF1">
    <property type="entry name" value="LIPID II:GLYCINE GLYCYLTRANSFERASE"/>
    <property type="match status" value="1"/>
</dbReference>
<protein>
    <submittedName>
        <fullName evidence="1">Uncharacterized protein</fullName>
    </submittedName>
</protein>
<evidence type="ECO:0000313" key="1">
    <source>
        <dbReference type="EMBL" id="HJB91098.1"/>
    </source>
</evidence>
<dbReference type="Gene3D" id="3.40.630.30">
    <property type="match status" value="1"/>
</dbReference>
<proteinExistence type="predicted"/>
<dbReference type="InterPro" id="IPR050644">
    <property type="entry name" value="PG_Glycine_Bridge_Synth"/>
</dbReference>
<dbReference type="InterPro" id="IPR016181">
    <property type="entry name" value="Acyl_CoA_acyltransferase"/>
</dbReference>
<reference evidence="1" key="2">
    <citation type="submission" date="2021-04" db="EMBL/GenBank/DDBJ databases">
        <authorList>
            <person name="Gilroy R."/>
        </authorList>
    </citation>
    <scope>NUCLEOTIDE SEQUENCE</scope>
    <source>
        <strain evidence="1">USAMLcec3-2134</strain>
    </source>
</reference>
<accession>A0A9D2MRZ4</accession>